<comment type="caution">
    <text evidence="2">The sequence shown here is derived from an EMBL/GenBank/DDBJ whole genome shotgun (WGS) entry which is preliminary data.</text>
</comment>
<dbReference type="PROSITE" id="PS51257">
    <property type="entry name" value="PROKAR_LIPOPROTEIN"/>
    <property type="match status" value="1"/>
</dbReference>
<evidence type="ECO:0000313" key="2">
    <source>
        <dbReference type="EMBL" id="GAA2124071.1"/>
    </source>
</evidence>
<evidence type="ECO:0000256" key="1">
    <source>
        <dbReference type="SAM" id="MobiDB-lite"/>
    </source>
</evidence>
<protein>
    <recommendedName>
        <fullName evidence="4">Lipoprotein</fullName>
    </recommendedName>
</protein>
<sequence>MEVTTLRTRGLESVGVRIGSLLVAVTVTVLVAGCSSEEPDAEPAPTRSASTPSEPTSSSTSSASTASPSEGLTADSARVALEAVGSPEDGEFDGGKFDYDKPLLRGQLAADGHLSSDSWDVYVELDNGQVGSWGAGMDVWDSPRAARVGAEREAGFLTCDGPRRPVALPDTGDRFLVATSCRKPGNDGWRATAAASDGLVSRNLTVAARTRAVTERGLVAAWASLTDTAAEVVASLPSS</sequence>
<proteinExistence type="predicted"/>
<dbReference type="Proteomes" id="UP001500575">
    <property type="component" value="Unassembled WGS sequence"/>
</dbReference>
<evidence type="ECO:0000313" key="3">
    <source>
        <dbReference type="Proteomes" id="UP001500575"/>
    </source>
</evidence>
<name>A0ABN2YAA5_9ACTN</name>
<organism evidence="2 3">
    <name type="scientific">Nocardioides bigeumensis</name>
    <dbReference type="NCBI Taxonomy" id="433657"/>
    <lineage>
        <taxon>Bacteria</taxon>
        <taxon>Bacillati</taxon>
        <taxon>Actinomycetota</taxon>
        <taxon>Actinomycetes</taxon>
        <taxon>Propionibacteriales</taxon>
        <taxon>Nocardioidaceae</taxon>
        <taxon>Nocardioides</taxon>
    </lineage>
</organism>
<accession>A0ABN2YAA5</accession>
<dbReference type="EMBL" id="BAAAQQ010000011">
    <property type="protein sequence ID" value="GAA2124071.1"/>
    <property type="molecule type" value="Genomic_DNA"/>
</dbReference>
<feature type="region of interest" description="Disordered" evidence="1">
    <location>
        <begin position="36"/>
        <end position="72"/>
    </location>
</feature>
<evidence type="ECO:0008006" key="4">
    <source>
        <dbReference type="Google" id="ProtNLM"/>
    </source>
</evidence>
<feature type="compositionally biased region" description="Low complexity" evidence="1">
    <location>
        <begin position="43"/>
        <end position="70"/>
    </location>
</feature>
<keyword evidence="3" id="KW-1185">Reference proteome</keyword>
<reference evidence="2 3" key="1">
    <citation type="journal article" date="2019" name="Int. J. Syst. Evol. Microbiol.">
        <title>The Global Catalogue of Microorganisms (GCM) 10K type strain sequencing project: providing services to taxonomists for standard genome sequencing and annotation.</title>
        <authorList>
            <consortium name="The Broad Institute Genomics Platform"/>
            <consortium name="The Broad Institute Genome Sequencing Center for Infectious Disease"/>
            <person name="Wu L."/>
            <person name="Ma J."/>
        </authorList>
    </citation>
    <scope>NUCLEOTIDE SEQUENCE [LARGE SCALE GENOMIC DNA]</scope>
    <source>
        <strain evidence="2 3">JCM 16021</strain>
    </source>
</reference>
<gene>
    <name evidence="2" type="ORF">GCM10009843_20390</name>
</gene>